<dbReference type="RefSeq" id="WP_017578501.1">
    <property type="nucleotide sequence ID" value="NZ_BMXL01000048.1"/>
</dbReference>
<protein>
    <submittedName>
        <fullName evidence="2">Uncharacterized protein</fullName>
    </submittedName>
</protein>
<evidence type="ECO:0000313" key="3">
    <source>
        <dbReference type="Proteomes" id="UP000654947"/>
    </source>
</evidence>
<proteinExistence type="predicted"/>
<sequence length="138" mass="15292">MIKADPGRVAYYRKSDESHRPHAKAIEAWDDDGHPMVVESKGLVRAESIPGYDHIDLEGDPLPFAFIPGNGWVVEREDGEREPLVAWAMCSYGQSGTFALPVFAEDVESYRGGTWTTASLGGDPRPVRVFPEKRTDSD</sequence>
<dbReference type="AlphaFoldDB" id="A0A919CM10"/>
<name>A0A919CM10_9ACTN</name>
<comment type="caution">
    <text evidence="2">The sequence shown here is derived from an EMBL/GenBank/DDBJ whole genome shotgun (WGS) entry which is preliminary data.</text>
</comment>
<gene>
    <name evidence="2" type="ORF">GCM10007147_45450</name>
</gene>
<accession>A0A919CM10</accession>
<reference evidence="2 3" key="1">
    <citation type="journal article" date="2014" name="Int. J. Syst. Evol. Microbiol.">
        <title>Complete genome sequence of Corynebacterium casei LMG S-19264T (=DSM 44701T), isolated from a smear-ripened cheese.</title>
        <authorList>
            <consortium name="US DOE Joint Genome Institute (JGI-PGF)"/>
            <person name="Walter F."/>
            <person name="Albersmeier A."/>
            <person name="Kalinowski J."/>
            <person name="Ruckert C."/>
        </authorList>
    </citation>
    <scope>NUCLEOTIDE SEQUENCE [LARGE SCALE GENOMIC DNA]</scope>
    <source>
        <strain evidence="2 3">KCTC 19473</strain>
    </source>
</reference>
<feature type="region of interest" description="Disordered" evidence="1">
    <location>
        <begin position="117"/>
        <end position="138"/>
    </location>
</feature>
<organism evidence="2 3">
    <name type="scientific">Nocardiopsis kunsanensis</name>
    <dbReference type="NCBI Taxonomy" id="141693"/>
    <lineage>
        <taxon>Bacteria</taxon>
        <taxon>Bacillati</taxon>
        <taxon>Actinomycetota</taxon>
        <taxon>Actinomycetes</taxon>
        <taxon>Streptosporangiales</taxon>
        <taxon>Nocardiopsidaceae</taxon>
        <taxon>Nocardiopsis</taxon>
    </lineage>
</organism>
<keyword evidence="3" id="KW-1185">Reference proteome</keyword>
<dbReference type="EMBL" id="BMXL01000048">
    <property type="protein sequence ID" value="GHD37424.1"/>
    <property type="molecule type" value="Genomic_DNA"/>
</dbReference>
<evidence type="ECO:0000256" key="1">
    <source>
        <dbReference type="SAM" id="MobiDB-lite"/>
    </source>
</evidence>
<dbReference type="Proteomes" id="UP000654947">
    <property type="component" value="Unassembled WGS sequence"/>
</dbReference>
<evidence type="ECO:0000313" key="2">
    <source>
        <dbReference type="EMBL" id="GHD37424.1"/>
    </source>
</evidence>